<evidence type="ECO:0000256" key="1">
    <source>
        <dbReference type="SAM" id="Phobius"/>
    </source>
</evidence>
<feature type="transmembrane region" description="Helical" evidence="1">
    <location>
        <begin position="171"/>
        <end position="194"/>
    </location>
</feature>
<keyword evidence="1" id="KW-0812">Transmembrane</keyword>
<organism evidence="2 3">
    <name type="scientific">Nonlabens ponticola</name>
    <dbReference type="NCBI Taxonomy" id="2496866"/>
    <lineage>
        <taxon>Bacteria</taxon>
        <taxon>Pseudomonadati</taxon>
        <taxon>Bacteroidota</taxon>
        <taxon>Flavobacteriia</taxon>
        <taxon>Flavobacteriales</taxon>
        <taxon>Flavobacteriaceae</taxon>
        <taxon>Nonlabens</taxon>
    </lineage>
</organism>
<feature type="transmembrane region" description="Helical" evidence="1">
    <location>
        <begin position="80"/>
        <end position="98"/>
    </location>
</feature>
<name>A0A3S9MX51_9FLAO</name>
<protein>
    <submittedName>
        <fullName evidence="2">DUF3667 domain-containing protein</fullName>
    </submittedName>
</protein>
<dbReference type="KEGG" id="noj:EJ995_05585"/>
<dbReference type="Proteomes" id="UP000279600">
    <property type="component" value="Chromosome"/>
</dbReference>
<dbReference type="Pfam" id="PF12412">
    <property type="entry name" value="DUF3667"/>
    <property type="match status" value="1"/>
</dbReference>
<dbReference type="EMBL" id="CP034549">
    <property type="protein sequence ID" value="AZQ43724.1"/>
    <property type="molecule type" value="Genomic_DNA"/>
</dbReference>
<reference evidence="2 3" key="1">
    <citation type="submission" date="2018-12" db="EMBL/GenBank/DDBJ databases">
        <title>Complete genome of Nonlabens sp. MJ115.</title>
        <authorList>
            <person name="Choi H.S."/>
            <person name="Jung J."/>
        </authorList>
    </citation>
    <scope>NUCLEOTIDE SEQUENCE [LARGE SCALE GENOMIC DNA]</scope>
    <source>
        <strain evidence="2 3">MJ115</strain>
    </source>
</reference>
<dbReference type="InterPro" id="IPR022134">
    <property type="entry name" value="DUF3667"/>
</dbReference>
<feature type="transmembrane region" description="Helical" evidence="1">
    <location>
        <begin position="200"/>
        <end position="219"/>
    </location>
</feature>
<feature type="transmembrane region" description="Helical" evidence="1">
    <location>
        <begin position="139"/>
        <end position="159"/>
    </location>
</feature>
<dbReference type="AlphaFoldDB" id="A0A3S9MX51"/>
<evidence type="ECO:0000313" key="2">
    <source>
        <dbReference type="EMBL" id="AZQ43724.1"/>
    </source>
</evidence>
<sequence length="278" mass="32153">MERHCKNCDHMLYATHTHCAHCGAKWIEKRITMRNVAADFGDLYIGLDTKFMHTFVDLFRKPEAVILGYVQGRRMYYMDAVRYLLLSLFITGIYVFVLKQTNVMEDYMADSILTADTLANYSDEQIEAQQKFASKFLDYQGLLLLFTIPFLALVGRISFWGRKFFNYTEHVVFFLYVYAHMIIFTTPISILLAYLSPEIFLYWSYLALAYLLFHSAQSYKRCFQLTIAETILRSLIALIVFVATAVLLMLVFIFTVAITVIVASKMGYDLSGFLPAQT</sequence>
<feature type="transmembrane region" description="Helical" evidence="1">
    <location>
        <begin position="231"/>
        <end position="264"/>
    </location>
</feature>
<proteinExistence type="predicted"/>
<keyword evidence="1" id="KW-0472">Membrane</keyword>
<gene>
    <name evidence="2" type="ORF">EJ995_05585</name>
</gene>
<dbReference type="OrthoDB" id="1143019at2"/>
<accession>A0A3S9MX51</accession>
<keyword evidence="3" id="KW-1185">Reference proteome</keyword>
<evidence type="ECO:0000313" key="3">
    <source>
        <dbReference type="Proteomes" id="UP000279600"/>
    </source>
</evidence>
<keyword evidence="1" id="KW-1133">Transmembrane helix</keyword>